<dbReference type="InterPro" id="IPR014002">
    <property type="entry name" value="Agenet_dom_plant"/>
</dbReference>
<dbReference type="Gene3D" id="2.30.30.140">
    <property type="match status" value="1"/>
</dbReference>
<sequence>MVAHRSSSLQELALVDAKAGSCEEKGDEHHTICQLQDPECQRWTSLQHSSTMETVSPRQNNILDASSAFIPSPITELDSCKQTVLYKLIQSYDFHEDSLFNPEKLQDDLIMDYFKNGDEIEISSNEEGFRGSWYSGTLIKKVKKQKVLVEYKTILANELGQKKLREELDVVLVRPPPPRESHCRFKLSDEVDAYIQDGWWEGVITEVLEDGRFAVYFRANGEQTKFWPSELRLHREWVDYQRWVPPLQPEEVAEDKSTPENLKPVKETVQLNFNQGAQVEVRSDEEGFEGAWLSATILRRLKKEKYMVQYQNFRNDKNTELLTEEADGRNIRPQPPKTEYVDCFKVLQKVDALYKDCWWTGMISKVLRGKKYVVYFHETQEKMEFKHGDLRQHQDWIDGKWIIPS</sequence>
<evidence type="ECO:0000313" key="2">
    <source>
        <dbReference type="EMBL" id="CAI9103582.1"/>
    </source>
</evidence>
<protein>
    <submittedName>
        <fullName evidence="2">OLC1v1002096C4</fullName>
    </submittedName>
</protein>
<dbReference type="AlphaFoldDB" id="A0AAV1D6X2"/>
<dbReference type="CDD" id="cd20406">
    <property type="entry name" value="Tudor_Agenet_AtDUF_rpt2_4"/>
    <property type="match status" value="2"/>
</dbReference>
<dbReference type="Pfam" id="PF05641">
    <property type="entry name" value="Agenet"/>
    <property type="match status" value="3"/>
</dbReference>
<dbReference type="EMBL" id="OX459121">
    <property type="protein sequence ID" value="CAI9103582.1"/>
    <property type="molecule type" value="Genomic_DNA"/>
</dbReference>
<name>A0AAV1D6X2_OLDCO</name>
<feature type="domain" description="Agenet" evidence="1">
    <location>
        <begin position="271"/>
        <end position="339"/>
    </location>
</feature>
<accession>A0AAV1D6X2</accession>
<keyword evidence="3" id="KW-1185">Reference proteome</keyword>
<reference evidence="2" key="1">
    <citation type="submission" date="2023-03" db="EMBL/GenBank/DDBJ databases">
        <authorList>
            <person name="Julca I."/>
        </authorList>
    </citation>
    <scope>NUCLEOTIDE SEQUENCE</scope>
</reference>
<dbReference type="InterPro" id="IPR008395">
    <property type="entry name" value="Agenet-like_dom"/>
</dbReference>
<feature type="domain" description="Agenet" evidence="1">
    <location>
        <begin position="112"/>
        <end position="181"/>
    </location>
</feature>
<evidence type="ECO:0000259" key="1">
    <source>
        <dbReference type="SMART" id="SM00743"/>
    </source>
</evidence>
<feature type="domain" description="Agenet" evidence="1">
    <location>
        <begin position="183"/>
        <end position="239"/>
    </location>
</feature>
<organism evidence="2 3">
    <name type="scientific">Oldenlandia corymbosa var. corymbosa</name>
    <dbReference type="NCBI Taxonomy" id="529605"/>
    <lineage>
        <taxon>Eukaryota</taxon>
        <taxon>Viridiplantae</taxon>
        <taxon>Streptophyta</taxon>
        <taxon>Embryophyta</taxon>
        <taxon>Tracheophyta</taxon>
        <taxon>Spermatophyta</taxon>
        <taxon>Magnoliopsida</taxon>
        <taxon>eudicotyledons</taxon>
        <taxon>Gunneridae</taxon>
        <taxon>Pentapetalae</taxon>
        <taxon>asterids</taxon>
        <taxon>lamiids</taxon>
        <taxon>Gentianales</taxon>
        <taxon>Rubiaceae</taxon>
        <taxon>Rubioideae</taxon>
        <taxon>Spermacoceae</taxon>
        <taxon>Hedyotis-Oldenlandia complex</taxon>
        <taxon>Oldenlandia</taxon>
    </lineage>
</organism>
<gene>
    <name evidence="2" type="ORF">OLC1_LOCUS12715</name>
</gene>
<dbReference type="SMART" id="SM00743">
    <property type="entry name" value="Agenet"/>
    <property type="match status" value="4"/>
</dbReference>
<feature type="domain" description="Agenet" evidence="1">
    <location>
        <begin position="342"/>
        <end position="398"/>
    </location>
</feature>
<proteinExistence type="predicted"/>
<evidence type="ECO:0000313" key="3">
    <source>
        <dbReference type="Proteomes" id="UP001161247"/>
    </source>
</evidence>
<dbReference type="PANTHER" id="PTHR31917">
    <property type="entry name" value="AGENET DOMAIN-CONTAINING PROTEIN-RELATED"/>
    <property type="match status" value="1"/>
</dbReference>
<dbReference type="PANTHER" id="PTHR31917:SF147">
    <property type="entry name" value="AGENET DOMAIN-CONTAINING PROTEIN"/>
    <property type="match status" value="1"/>
</dbReference>
<dbReference type="CDD" id="cd20405">
    <property type="entry name" value="Tudor_Agenet_AtDUF_rpt1_3"/>
    <property type="match status" value="2"/>
</dbReference>
<dbReference type="Proteomes" id="UP001161247">
    <property type="component" value="Chromosome 4"/>
</dbReference>